<keyword evidence="7" id="KW-1185">Reference proteome</keyword>
<dbReference type="GO" id="GO:0016887">
    <property type="term" value="F:ATP hydrolysis activity"/>
    <property type="evidence" value="ECO:0007669"/>
    <property type="project" value="InterPro"/>
</dbReference>
<dbReference type="PANTHER" id="PTHR43335">
    <property type="entry name" value="ABC TRANSPORTER, ATP-BINDING PROTEIN"/>
    <property type="match status" value="1"/>
</dbReference>
<dbReference type="KEGG" id="ahb:bsdtb5_01320"/>
<dbReference type="PANTHER" id="PTHR43335:SF4">
    <property type="entry name" value="ABC TRANSPORTER, ATP-BINDING PROTEIN"/>
    <property type="match status" value="1"/>
</dbReference>
<protein>
    <submittedName>
        <fullName evidence="6">ABC transporter ATP-binding protein</fullName>
    </submittedName>
</protein>
<sequence>MSVLSITGLNKQIGNHRILKNIEFDVKEQEIVGFLGPNGSGKSTTIKCICGLYHMTSGKILINGADVTTKRKEALSALGASIESPSLYPQLTGRDHLKLMGRWRKVSRERVKEMEEYTGLGVHLDKLTNGYSMGMKMRLMLAMTLLAKPKLIILDEPTNGLDPQAVFELREQMEAIRREGSSILFSSHQLGEVEKLADRVVILDQGEKVYDGIIPTHLMRGLEYHLQVSDVQRAIEQLSGEVGKEIRVLEKGDGWIALTIESKEQFNQMISSLQSNQISVYDIIKCEANLEDFYKTIYERSGSNDKE</sequence>
<dbReference type="GO" id="GO:0005524">
    <property type="term" value="F:ATP binding"/>
    <property type="evidence" value="ECO:0007669"/>
    <property type="project" value="UniProtKB-KW"/>
</dbReference>
<dbReference type="InterPro" id="IPR003439">
    <property type="entry name" value="ABC_transporter-like_ATP-bd"/>
</dbReference>
<dbReference type="InterPro" id="IPR027417">
    <property type="entry name" value="P-loop_NTPase"/>
</dbReference>
<dbReference type="SMART" id="SM00382">
    <property type="entry name" value="AAA"/>
    <property type="match status" value="1"/>
</dbReference>
<dbReference type="Gene3D" id="3.40.50.300">
    <property type="entry name" value="P-loop containing nucleotide triphosphate hydrolases"/>
    <property type="match status" value="1"/>
</dbReference>
<evidence type="ECO:0000256" key="1">
    <source>
        <dbReference type="ARBA" id="ARBA00005417"/>
    </source>
</evidence>
<dbReference type="Proteomes" id="UP000595897">
    <property type="component" value="Chromosome"/>
</dbReference>
<evidence type="ECO:0000256" key="4">
    <source>
        <dbReference type="ARBA" id="ARBA00022840"/>
    </source>
</evidence>
<keyword evidence="2" id="KW-0813">Transport</keyword>
<evidence type="ECO:0000259" key="5">
    <source>
        <dbReference type="PROSITE" id="PS50893"/>
    </source>
</evidence>
<name>A0A7R7IAV5_9FIRM</name>
<evidence type="ECO:0000313" key="7">
    <source>
        <dbReference type="Proteomes" id="UP000595897"/>
    </source>
</evidence>
<dbReference type="Pfam" id="PF00005">
    <property type="entry name" value="ABC_tran"/>
    <property type="match status" value="1"/>
</dbReference>
<dbReference type="PROSITE" id="PS50893">
    <property type="entry name" value="ABC_TRANSPORTER_2"/>
    <property type="match status" value="1"/>
</dbReference>
<comment type="similarity">
    <text evidence="1">Belongs to the ABC transporter superfamily.</text>
</comment>
<dbReference type="SUPFAM" id="SSF52540">
    <property type="entry name" value="P-loop containing nucleoside triphosphate hydrolases"/>
    <property type="match status" value="1"/>
</dbReference>
<evidence type="ECO:0000313" key="6">
    <source>
        <dbReference type="EMBL" id="BCN28837.1"/>
    </source>
</evidence>
<dbReference type="RefSeq" id="WP_271714145.1">
    <property type="nucleotide sequence ID" value="NZ_AP024169.1"/>
</dbReference>
<evidence type="ECO:0000256" key="3">
    <source>
        <dbReference type="ARBA" id="ARBA00022741"/>
    </source>
</evidence>
<reference evidence="6 7" key="1">
    <citation type="submission" date="2020-11" db="EMBL/GenBank/DDBJ databases">
        <title>Draft genome sequencing of a Lachnospiraceae strain isolated from anoxic soil subjected to BSD treatment.</title>
        <authorList>
            <person name="Uek A."/>
            <person name="Tonouchi A."/>
        </authorList>
    </citation>
    <scope>NUCLEOTIDE SEQUENCE [LARGE SCALE GENOMIC DNA]</scope>
    <source>
        <strain evidence="6 7">TB5</strain>
    </source>
</reference>
<accession>A0A7R7IAV5</accession>
<keyword evidence="3" id="KW-0547">Nucleotide-binding</keyword>
<dbReference type="EMBL" id="AP024169">
    <property type="protein sequence ID" value="BCN28837.1"/>
    <property type="molecule type" value="Genomic_DNA"/>
</dbReference>
<gene>
    <name evidence="6" type="ORF">bsdtb5_01320</name>
</gene>
<keyword evidence="4 6" id="KW-0067">ATP-binding</keyword>
<dbReference type="InterPro" id="IPR003593">
    <property type="entry name" value="AAA+_ATPase"/>
</dbReference>
<feature type="domain" description="ABC transporter" evidence="5">
    <location>
        <begin position="4"/>
        <end position="230"/>
    </location>
</feature>
<proteinExistence type="inferred from homology"/>
<dbReference type="AlphaFoldDB" id="A0A7R7IAV5"/>
<evidence type="ECO:0000256" key="2">
    <source>
        <dbReference type="ARBA" id="ARBA00022448"/>
    </source>
</evidence>
<organism evidence="6 7">
    <name type="scientific">Anaeromicropila herbilytica</name>
    <dbReference type="NCBI Taxonomy" id="2785025"/>
    <lineage>
        <taxon>Bacteria</taxon>
        <taxon>Bacillati</taxon>
        <taxon>Bacillota</taxon>
        <taxon>Clostridia</taxon>
        <taxon>Lachnospirales</taxon>
        <taxon>Lachnospiraceae</taxon>
        <taxon>Anaeromicropila</taxon>
    </lineage>
</organism>